<dbReference type="GO" id="GO:0032922">
    <property type="term" value="P:circadian regulation of gene expression"/>
    <property type="evidence" value="ECO:0007669"/>
    <property type="project" value="InterPro"/>
</dbReference>
<reference evidence="9 10" key="1">
    <citation type="journal article" date="2018" name="Gigascience">
        <title>Genomes of trombidid mites reveal novel predicted allergens and laterally-transferred genes associated with secondary metabolism.</title>
        <authorList>
            <person name="Dong X."/>
            <person name="Chaisiri K."/>
            <person name="Xia D."/>
            <person name="Armstrong S.D."/>
            <person name="Fang Y."/>
            <person name="Donnelly M.J."/>
            <person name="Kadowaki T."/>
            <person name="McGarry J.W."/>
            <person name="Darby A.C."/>
            <person name="Makepeace B.L."/>
        </authorList>
    </citation>
    <scope>NUCLEOTIDE SEQUENCE [LARGE SCALE GENOMIC DNA]</scope>
    <source>
        <strain evidence="9">UoL-UT</strain>
    </source>
</reference>
<name>A0A443STT4_9ACAR</name>
<dbReference type="Gene3D" id="3.30.450.20">
    <property type="entry name" value="PAS domain"/>
    <property type="match status" value="2"/>
</dbReference>
<dbReference type="CDD" id="cd00130">
    <property type="entry name" value="PAS"/>
    <property type="match status" value="1"/>
</dbReference>
<dbReference type="STRING" id="299467.A0A443STT4"/>
<dbReference type="InterPro" id="IPR013655">
    <property type="entry name" value="PAS_fold_3"/>
</dbReference>
<evidence type="ECO:0000256" key="5">
    <source>
        <dbReference type="ARBA" id="ARBA00023163"/>
    </source>
</evidence>
<evidence type="ECO:0000256" key="3">
    <source>
        <dbReference type="ARBA" id="ARBA00023108"/>
    </source>
</evidence>
<dbReference type="SMART" id="SM00353">
    <property type="entry name" value="HLH"/>
    <property type="match status" value="1"/>
</dbReference>
<dbReference type="SUPFAM" id="SSF47459">
    <property type="entry name" value="HLH, helix-loop-helix DNA-binding domain"/>
    <property type="match status" value="1"/>
</dbReference>
<sequence>MASSEGINEDPFEAQRNDCKSTLFCENRKSRNLNEKKRRDQFNDLINSLHSLIDEEDCVSSTSVSIHKKVDKSSVLKSAIAFLQKFKKLSKCEENVEEKRSDFLKPSFLSKDEYIQLMLEVRHFLLVKIIIIIYKVYIDVNGVQYSYFEIFGYIIAMDAFVLMIEANETANIMYASQSILPLLGLCPSKFCKSINEERAGVITNGISIFDIIHESQVNYLKSILNDMKNEQISLTLHLKQNHINDCSKKSTYELSGLLGTLTVANDPLTQSTQNCFVFVAKFLCNEFVSRHSLEWKFLYVDHRASKWIGYLPFELLGTSGYDYYHWDDLNAIIETHERLMRKGEEMSCDYRFLIKGQQWLWLRTKYVITYNQWNSKPERALSTATAATAFSDQYRMKNYYTPNVCYTQEQHEQQQPNY</sequence>
<evidence type="ECO:0000256" key="1">
    <source>
        <dbReference type="ARBA" id="ARBA00022737"/>
    </source>
</evidence>
<keyword evidence="4" id="KW-0238">DNA-binding</keyword>
<feature type="domain" description="PAS" evidence="7">
    <location>
        <begin position="296"/>
        <end position="343"/>
    </location>
</feature>
<dbReference type="VEuPathDB" id="VectorBase:LDEU001118"/>
<dbReference type="Pfam" id="PF08447">
    <property type="entry name" value="PAS_3"/>
    <property type="match status" value="1"/>
</dbReference>
<evidence type="ECO:0000259" key="7">
    <source>
        <dbReference type="PROSITE" id="PS50112"/>
    </source>
</evidence>
<evidence type="ECO:0000313" key="9">
    <source>
        <dbReference type="EMBL" id="RWS30921.1"/>
    </source>
</evidence>
<comment type="caution">
    <text evidence="9">The sequence shown here is derived from an EMBL/GenBank/DDBJ whole genome shotgun (WGS) entry which is preliminary data.</text>
</comment>
<dbReference type="SUPFAM" id="SSF55785">
    <property type="entry name" value="PYP-like sensor domain (PAS domain)"/>
    <property type="match status" value="1"/>
</dbReference>
<dbReference type="SMART" id="SM00091">
    <property type="entry name" value="PAS"/>
    <property type="match status" value="1"/>
</dbReference>
<keyword evidence="1" id="KW-0677">Repeat</keyword>
<keyword evidence="10" id="KW-1185">Reference proteome</keyword>
<dbReference type="GO" id="GO:0005737">
    <property type="term" value="C:cytoplasm"/>
    <property type="evidence" value="ECO:0007669"/>
    <property type="project" value="InterPro"/>
</dbReference>
<dbReference type="Proteomes" id="UP000288716">
    <property type="component" value="Unassembled WGS sequence"/>
</dbReference>
<dbReference type="PRINTS" id="PR00785">
    <property type="entry name" value="NCTRNSLOCATR"/>
</dbReference>
<dbReference type="InterPro" id="IPR011598">
    <property type="entry name" value="bHLH_dom"/>
</dbReference>
<dbReference type="AlphaFoldDB" id="A0A443STT4"/>
<dbReference type="PROSITE" id="PS50888">
    <property type="entry name" value="BHLH"/>
    <property type="match status" value="1"/>
</dbReference>
<dbReference type="GO" id="GO:0046983">
    <property type="term" value="F:protein dimerization activity"/>
    <property type="evidence" value="ECO:0007669"/>
    <property type="project" value="InterPro"/>
</dbReference>
<gene>
    <name evidence="9" type="ORF">B4U80_10166</name>
</gene>
<protein>
    <submittedName>
        <fullName evidence="9">Clock-like protein</fullName>
    </submittedName>
</protein>
<dbReference type="EMBL" id="NCKV01000332">
    <property type="protein sequence ID" value="RWS30921.1"/>
    <property type="molecule type" value="Genomic_DNA"/>
</dbReference>
<evidence type="ECO:0000313" key="10">
    <source>
        <dbReference type="Proteomes" id="UP000288716"/>
    </source>
</evidence>
<keyword evidence="3" id="KW-0090">Biological rhythms</keyword>
<evidence type="ECO:0000259" key="8">
    <source>
        <dbReference type="PROSITE" id="PS50888"/>
    </source>
</evidence>
<proteinExistence type="predicted"/>
<dbReference type="PANTHER" id="PTHR46055:SF3">
    <property type="entry name" value="CIRCADIAN LOCOMOTER OUTPUT CYCLES PROTEIN KAPUT"/>
    <property type="match status" value="1"/>
</dbReference>
<accession>A0A443STT4</accession>
<dbReference type="Gene3D" id="4.10.280.10">
    <property type="entry name" value="Helix-loop-helix DNA-binding domain"/>
    <property type="match status" value="1"/>
</dbReference>
<dbReference type="OrthoDB" id="411251at2759"/>
<keyword evidence="6" id="KW-0539">Nucleus</keyword>
<dbReference type="InterPro" id="IPR047230">
    <property type="entry name" value="CLOCK-like"/>
</dbReference>
<evidence type="ECO:0000256" key="2">
    <source>
        <dbReference type="ARBA" id="ARBA00023015"/>
    </source>
</evidence>
<dbReference type="InterPro" id="IPR035965">
    <property type="entry name" value="PAS-like_dom_sf"/>
</dbReference>
<evidence type="ECO:0000256" key="6">
    <source>
        <dbReference type="ARBA" id="ARBA00023242"/>
    </source>
</evidence>
<keyword evidence="2" id="KW-0805">Transcription regulation</keyword>
<dbReference type="PANTHER" id="PTHR46055">
    <property type="entry name" value="CIRCADIAN LOCOMOTER OUTPUT CYCLES PROTEIN KAPUT"/>
    <property type="match status" value="1"/>
</dbReference>
<dbReference type="InterPro" id="IPR036638">
    <property type="entry name" value="HLH_DNA-bd_sf"/>
</dbReference>
<dbReference type="InterPro" id="IPR000014">
    <property type="entry name" value="PAS"/>
</dbReference>
<dbReference type="GO" id="GO:0000978">
    <property type="term" value="F:RNA polymerase II cis-regulatory region sequence-specific DNA binding"/>
    <property type="evidence" value="ECO:0007669"/>
    <property type="project" value="TreeGrafter"/>
</dbReference>
<dbReference type="GO" id="GO:0045944">
    <property type="term" value="P:positive regulation of transcription by RNA polymerase II"/>
    <property type="evidence" value="ECO:0007669"/>
    <property type="project" value="UniProtKB-ARBA"/>
</dbReference>
<dbReference type="GO" id="GO:1990513">
    <property type="term" value="C:CLOCK-BMAL transcription complex"/>
    <property type="evidence" value="ECO:0007669"/>
    <property type="project" value="TreeGrafter"/>
</dbReference>
<dbReference type="InterPro" id="IPR001067">
    <property type="entry name" value="Nuc_translocat"/>
</dbReference>
<evidence type="ECO:0000256" key="4">
    <source>
        <dbReference type="ARBA" id="ARBA00023125"/>
    </source>
</evidence>
<dbReference type="Pfam" id="PF00010">
    <property type="entry name" value="HLH"/>
    <property type="match status" value="1"/>
</dbReference>
<organism evidence="9 10">
    <name type="scientific">Leptotrombidium deliense</name>
    <dbReference type="NCBI Taxonomy" id="299467"/>
    <lineage>
        <taxon>Eukaryota</taxon>
        <taxon>Metazoa</taxon>
        <taxon>Ecdysozoa</taxon>
        <taxon>Arthropoda</taxon>
        <taxon>Chelicerata</taxon>
        <taxon>Arachnida</taxon>
        <taxon>Acari</taxon>
        <taxon>Acariformes</taxon>
        <taxon>Trombidiformes</taxon>
        <taxon>Prostigmata</taxon>
        <taxon>Anystina</taxon>
        <taxon>Parasitengona</taxon>
        <taxon>Trombiculoidea</taxon>
        <taxon>Trombiculidae</taxon>
        <taxon>Leptotrombidium</taxon>
    </lineage>
</organism>
<dbReference type="PROSITE" id="PS50112">
    <property type="entry name" value="PAS"/>
    <property type="match status" value="1"/>
</dbReference>
<keyword evidence="5" id="KW-0804">Transcription</keyword>
<dbReference type="GO" id="GO:0000981">
    <property type="term" value="F:DNA-binding transcription factor activity, RNA polymerase II-specific"/>
    <property type="evidence" value="ECO:0007669"/>
    <property type="project" value="InterPro"/>
</dbReference>
<feature type="domain" description="BHLH" evidence="8">
    <location>
        <begin position="26"/>
        <end position="86"/>
    </location>
</feature>